<gene>
    <name evidence="1" type="ORF">COS55_02520</name>
</gene>
<evidence type="ECO:0000313" key="2">
    <source>
        <dbReference type="Proteomes" id="UP000230399"/>
    </source>
</evidence>
<sequence>MATELDKLAEYYRGKGNSPRASVYSALAAEERSTGGPETVSTPVIPEGAIRLPDLTIGGKTPKQLEKAL</sequence>
<reference evidence="2" key="1">
    <citation type="submission" date="2017-09" db="EMBL/GenBank/DDBJ databases">
        <title>Depth-based differentiation of microbial function through sediment-hosted aquifers and enrichment of novel symbionts in the deep terrestrial subsurface.</title>
        <authorList>
            <person name="Probst A.J."/>
            <person name="Ladd B."/>
            <person name="Jarett J.K."/>
            <person name="Geller-Mcgrath D.E."/>
            <person name="Sieber C.M.K."/>
            <person name="Emerson J.B."/>
            <person name="Anantharaman K."/>
            <person name="Thomas B.C."/>
            <person name="Malmstrom R."/>
            <person name="Stieglmeier M."/>
            <person name="Klingl A."/>
            <person name="Woyke T."/>
            <person name="Ryan C.M."/>
            <person name="Banfield J.F."/>
        </authorList>
    </citation>
    <scope>NUCLEOTIDE SEQUENCE [LARGE SCALE GENOMIC DNA]</scope>
</reference>
<proteinExistence type="predicted"/>
<protein>
    <submittedName>
        <fullName evidence="1">Uncharacterized protein</fullName>
    </submittedName>
</protein>
<evidence type="ECO:0000313" key="1">
    <source>
        <dbReference type="EMBL" id="PIV01081.1"/>
    </source>
</evidence>
<dbReference type="EMBL" id="PEVD01000035">
    <property type="protein sequence ID" value="PIV01081.1"/>
    <property type="molecule type" value="Genomic_DNA"/>
</dbReference>
<name>A0A2M7BD93_9BACT</name>
<comment type="caution">
    <text evidence="1">The sequence shown here is derived from an EMBL/GenBank/DDBJ whole genome shotgun (WGS) entry which is preliminary data.</text>
</comment>
<accession>A0A2M7BD93</accession>
<organism evidence="1 2">
    <name type="scientific">Candidatus Shapirobacteria bacterium CG03_land_8_20_14_0_80_40_19</name>
    <dbReference type="NCBI Taxonomy" id="1974880"/>
    <lineage>
        <taxon>Bacteria</taxon>
        <taxon>Candidatus Shapironibacteriota</taxon>
    </lineage>
</organism>
<feature type="non-terminal residue" evidence="1">
    <location>
        <position position="69"/>
    </location>
</feature>
<dbReference type="Proteomes" id="UP000230399">
    <property type="component" value="Unassembled WGS sequence"/>
</dbReference>
<dbReference type="AlphaFoldDB" id="A0A2M7BD93"/>